<dbReference type="AlphaFoldDB" id="A0A6S6TY95"/>
<sequence>MIEALSYDFVQNALLAGILVSMAAG</sequence>
<feature type="non-terminal residue" evidence="1">
    <location>
        <position position="25"/>
    </location>
</feature>
<accession>A0A6S6TY95</accession>
<evidence type="ECO:0000313" key="1">
    <source>
        <dbReference type="EMBL" id="CAA6823117.1"/>
    </source>
</evidence>
<reference evidence="1" key="1">
    <citation type="submission" date="2020-01" db="EMBL/GenBank/DDBJ databases">
        <authorList>
            <person name="Meier V. D."/>
            <person name="Meier V D."/>
        </authorList>
    </citation>
    <scope>NUCLEOTIDE SEQUENCE</scope>
    <source>
        <strain evidence="1">HLG_WM_MAG_03</strain>
    </source>
</reference>
<organism evidence="1">
    <name type="scientific">uncultured Sulfurovum sp</name>
    <dbReference type="NCBI Taxonomy" id="269237"/>
    <lineage>
        <taxon>Bacteria</taxon>
        <taxon>Pseudomonadati</taxon>
        <taxon>Campylobacterota</taxon>
        <taxon>Epsilonproteobacteria</taxon>
        <taxon>Campylobacterales</taxon>
        <taxon>Sulfurovaceae</taxon>
        <taxon>Sulfurovum</taxon>
        <taxon>environmental samples</taxon>
    </lineage>
</organism>
<proteinExistence type="predicted"/>
<gene>
    <name evidence="1" type="ORF">HELGO_WM23149</name>
</gene>
<name>A0A6S6TY95_9BACT</name>
<dbReference type="EMBL" id="CACVAR010000346">
    <property type="protein sequence ID" value="CAA6823117.1"/>
    <property type="molecule type" value="Genomic_DNA"/>
</dbReference>
<protein>
    <submittedName>
        <fullName evidence="1">Zinc ABC transporter, inner membrane permease protein ZnuB</fullName>
    </submittedName>
</protein>